<evidence type="ECO:0000313" key="1">
    <source>
        <dbReference type="EMBL" id="KKN96694.1"/>
    </source>
</evidence>
<reference evidence="1" key="1">
    <citation type="journal article" date="2015" name="Nature">
        <title>Complex archaea that bridge the gap between prokaryotes and eukaryotes.</title>
        <authorList>
            <person name="Spang A."/>
            <person name="Saw J.H."/>
            <person name="Jorgensen S.L."/>
            <person name="Zaremba-Niedzwiedzka K."/>
            <person name="Martijn J."/>
            <person name="Lind A.E."/>
            <person name="van Eijk R."/>
            <person name="Schleper C."/>
            <person name="Guy L."/>
            <person name="Ettema T.J."/>
        </authorList>
    </citation>
    <scope>NUCLEOTIDE SEQUENCE</scope>
</reference>
<comment type="caution">
    <text evidence="1">The sequence shown here is derived from an EMBL/GenBank/DDBJ whole genome shotgun (WGS) entry which is preliminary data.</text>
</comment>
<gene>
    <name evidence="1" type="ORF">LCGC14_0163380</name>
</gene>
<proteinExistence type="predicted"/>
<name>A0A0F9UY90_9ZZZZ</name>
<dbReference type="EMBL" id="LAZR01000062">
    <property type="protein sequence ID" value="KKN96694.1"/>
    <property type="molecule type" value="Genomic_DNA"/>
</dbReference>
<protein>
    <submittedName>
        <fullName evidence="1">Uncharacterized protein</fullName>
    </submittedName>
</protein>
<accession>A0A0F9UY90</accession>
<sequence>MDSTRQVIRKLLCEAAPQHYTDIGHYRSGSKDFDAWKWSDGQFSFASQEGVDPDTYHLDVGMEGPPQFAGRIDVTKRMASLTPWAFEQRMAARKANHVAKRLAEHLPDDFEIWYFPWGELDRGGTGRRLR</sequence>
<organism evidence="1">
    <name type="scientific">marine sediment metagenome</name>
    <dbReference type="NCBI Taxonomy" id="412755"/>
    <lineage>
        <taxon>unclassified sequences</taxon>
        <taxon>metagenomes</taxon>
        <taxon>ecological metagenomes</taxon>
    </lineage>
</organism>
<dbReference type="AlphaFoldDB" id="A0A0F9UY90"/>